<evidence type="ECO:0000256" key="1">
    <source>
        <dbReference type="ARBA" id="ARBA00004141"/>
    </source>
</evidence>
<dbReference type="InterPro" id="IPR050638">
    <property type="entry name" value="AA-Vitamin_Transporters"/>
</dbReference>
<feature type="transmembrane region" description="Helical" evidence="6">
    <location>
        <begin position="140"/>
        <end position="161"/>
    </location>
</feature>
<name>A0ABN1TRQ0_9ACTN</name>
<keyword evidence="4 6" id="KW-1133">Transmembrane helix</keyword>
<dbReference type="InterPro" id="IPR000620">
    <property type="entry name" value="EamA_dom"/>
</dbReference>
<evidence type="ECO:0000313" key="9">
    <source>
        <dbReference type="Proteomes" id="UP001501581"/>
    </source>
</evidence>
<dbReference type="PANTHER" id="PTHR32322">
    <property type="entry name" value="INNER MEMBRANE TRANSPORTER"/>
    <property type="match status" value="1"/>
</dbReference>
<comment type="subcellular location">
    <subcellularLocation>
        <location evidence="1">Membrane</location>
        <topology evidence="1">Multi-pass membrane protein</topology>
    </subcellularLocation>
</comment>
<feature type="domain" description="EamA" evidence="7">
    <location>
        <begin position="25"/>
        <end position="157"/>
    </location>
</feature>
<dbReference type="InterPro" id="IPR037185">
    <property type="entry name" value="EmrE-like"/>
</dbReference>
<comment type="caution">
    <text evidence="8">The sequence shown here is derived from an EMBL/GenBank/DDBJ whole genome shotgun (WGS) entry which is preliminary data.</text>
</comment>
<reference evidence="8 9" key="1">
    <citation type="journal article" date="2019" name="Int. J. Syst. Evol. Microbiol.">
        <title>The Global Catalogue of Microorganisms (GCM) 10K type strain sequencing project: providing services to taxonomists for standard genome sequencing and annotation.</title>
        <authorList>
            <consortium name="The Broad Institute Genomics Platform"/>
            <consortium name="The Broad Institute Genome Sequencing Center for Infectious Disease"/>
            <person name="Wu L."/>
            <person name="Ma J."/>
        </authorList>
    </citation>
    <scope>NUCLEOTIDE SEQUENCE [LARGE SCALE GENOMIC DNA]</scope>
    <source>
        <strain evidence="8 9">JCM 13008</strain>
    </source>
</reference>
<dbReference type="SUPFAM" id="SSF103481">
    <property type="entry name" value="Multidrug resistance efflux transporter EmrE"/>
    <property type="match status" value="2"/>
</dbReference>
<comment type="similarity">
    <text evidence="2">Belongs to the EamA transporter family.</text>
</comment>
<feature type="transmembrane region" description="Helical" evidence="6">
    <location>
        <begin position="200"/>
        <end position="219"/>
    </location>
</feature>
<feature type="transmembrane region" description="Helical" evidence="6">
    <location>
        <begin position="289"/>
        <end position="308"/>
    </location>
</feature>
<feature type="transmembrane region" description="Helical" evidence="6">
    <location>
        <begin position="111"/>
        <end position="133"/>
    </location>
</feature>
<dbReference type="PANTHER" id="PTHR32322:SF2">
    <property type="entry name" value="EAMA DOMAIN-CONTAINING PROTEIN"/>
    <property type="match status" value="1"/>
</dbReference>
<feature type="transmembrane region" description="Helical" evidence="6">
    <location>
        <begin position="51"/>
        <end position="71"/>
    </location>
</feature>
<gene>
    <name evidence="8" type="primary">yedA</name>
    <name evidence="8" type="ORF">GCM10009668_17150</name>
</gene>
<feature type="transmembrane region" description="Helical" evidence="6">
    <location>
        <begin position="234"/>
        <end position="256"/>
    </location>
</feature>
<feature type="transmembrane region" description="Helical" evidence="6">
    <location>
        <begin position="263"/>
        <end position="283"/>
    </location>
</feature>
<dbReference type="RefSeq" id="WP_343993352.1">
    <property type="nucleotide sequence ID" value="NZ_BAAALG010000006.1"/>
</dbReference>
<feature type="transmembrane region" description="Helical" evidence="6">
    <location>
        <begin position="21"/>
        <end position="45"/>
    </location>
</feature>
<evidence type="ECO:0000256" key="6">
    <source>
        <dbReference type="SAM" id="Phobius"/>
    </source>
</evidence>
<feature type="transmembrane region" description="Helical" evidence="6">
    <location>
        <begin position="167"/>
        <end position="188"/>
    </location>
</feature>
<feature type="domain" description="EamA" evidence="7">
    <location>
        <begin position="174"/>
        <end position="306"/>
    </location>
</feature>
<keyword evidence="9" id="KW-1185">Reference proteome</keyword>
<dbReference type="Pfam" id="PF00892">
    <property type="entry name" value="EamA"/>
    <property type="match status" value="2"/>
</dbReference>
<evidence type="ECO:0000313" key="8">
    <source>
        <dbReference type="EMBL" id="GAA1099916.1"/>
    </source>
</evidence>
<protein>
    <submittedName>
        <fullName evidence="8">Drug/metabolite exporter YedA</fullName>
    </submittedName>
</protein>
<feature type="transmembrane region" description="Helical" evidence="6">
    <location>
        <begin position="83"/>
        <end position="105"/>
    </location>
</feature>
<evidence type="ECO:0000256" key="3">
    <source>
        <dbReference type="ARBA" id="ARBA00022692"/>
    </source>
</evidence>
<dbReference type="Proteomes" id="UP001501581">
    <property type="component" value="Unassembled WGS sequence"/>
</dbReference>
<dbReference type="EMBL" id="BAAALG010000006">
    <property type="protein sequence ID" value="GAA1099916.1"/>
    <property type="molecule type" value="Genomic_DNA"/>
</dbReference>
<keyword evidence="3 6" id="KW-0812">Transmembrane</keyword>
<dbReference type="Gene3D" id="1.10.3730.20">
    <property type="match status" value="1"/>
</dbReference>
<organism evidence="8 9">
    <name type="scientific">Nocardioides dubius</name>
    <dbReference type="NCBI Taxonomy" id="317019"/>
    <lineage>
        <taxon>Bacteria</taxon>
        <taxon>Bacillati</taxon>
        <taxon>Actinomycetota</taxon>
        <taxon>Actinomycetes</taxon>
        <taxon>Propionibacteriales</taxon>
        <taxon>Nocardioidaceae</taxon>
        <taxon>Nocardioides</taxon>
    </lineage>
</organism>
<evidence type="ECO:0000256" key="2">
    <source>
        <dbReference type="ARBA" id="ARBA00007362"/>
    </source>
</evidence>
<accession>A0ABN1TRQ0</accession>
<proteinExistence type="inferred from homology"/>
<evidence type="ECO:0000259" key="7">
    <source>
        <dbReference type="Pfam" id="PF00892"/>
    </source>
</evidence>
<sequence length="325" mass="33236">MAVSLDSTPSRSTGPGPAAPLAVAVALLLVYVIWGSTYLGIRVVVEDVPPLLGMGSRFLTAGLLLGGLLALRGGLARLRVTPAEWVGCAFLGLMLPVLGNGLVAIGESRGAPSGVTALLVATVPLNIMVLRALTGSRPGAIALIGVVVGLVGVALLALTGGGAEADIPLGATAVVLLAAAFWSFGSWYQPRLSMPSDPMVATVHEMLVGGVLLLTFGVIRGERAGLTGHPTDAWIAWVYLVLFGSMVGYTAYVWLLHNAPISLVATYAYVNPVVAVVLGALILDEAITSMMLVGGGLIVVAVAVVITVERKPQVIATDEVPPEPG</sequence>
<evidence type="ECO:0000256" key="4">
    <source>
        <dbReference type="ARBA" id="ARBA00022989"/>
    </source>
</evidence>
<keyword evidence="5 6" id="KW-0472">Membrane</keyword>
<evidence type="ECO:0000256" key="5">
    <source>
        <dbReference type="ARBA" id="ARBA00023136"/>
    </source>
</evidence>